<dbReference type="Gene3D" id="3.30.450.40">
    <property type="match status" value="1"/>
</dbReference>
<sequence length="480" mass="52081">MTEELQQSALWAGYAHADLGLEQLWLRYFALGGTADLTEVDAYLHGLAPMPDHQPDLLAHAVNERLQELFTRHRVPYSRTIRQHVPPTGVLAALVTVLEPAGSVPPERLPALVSEAGRLLDVDVTVHRIDHEQRCLVRLGAPGGPTVPGRRRLGVDSTMAGRAFRTVQVVASDRDGRPCLWVPLLDGADRLGVLEVRVASPAALHDPALREQCWLLASLLGHLIVSMEPYGDDLERPRRTRPMSASAELIWQQLPPLTAATDTFELAGRLEPSYDVGGDAFDYALSERTVSLGIFDAVGHGIHAALMAAAALAAYRSARRDGRSVFDQARALDDVVSETFPGSDFVTGVIAEVDLASGRLRYVNAGHPAPLLLRDGRLVKELDGGRRVPFGLETRGLTVGEEVLQPGDWLALYTDGITEARDTAGAWFGEPRLAEFLGRAIAGGQPPAETVRRLTSDVLDHQGGLLQDDASVLLARWKKS</sequence>
<dbReference type="EMBL" id="FNBT01000007">
    <property type="protein sequence ID" value="SDF84203.1"/>
    <property type="molecule type" value="Genomic_DNA"/>
</dbReference>
<protein>
    <submittedName>
        <fullName evidence="3">Stage II sporulation protein E (SpoIIE)</fullName>
    </submittedName>
</protein>
<dbReference type="PANTHER" id="PTHR43156:SF2">
    <property type="entry name" value="STAGE II SPORULATION PROTEIN E"/>
    <property type="match status" value="1"/>
</dbReference>
<reference evidence="4" key="1">
    <citation type="submission" date="2016-10" db="EMBL/GenBank/DDBJ databases">
        <authorList>
            <person name="Varghese N."/>
            <person name="Submissions S."/>
        </authorList>
    </citation>
    <scope>NUCLEOTIDE SEQUENCE [LARGE SCALE GENOMIC DNA]</scope>
    <source>
        <strain evidence="4">DSM 44268</strain>
    </source>
</reference>
<feature type="domain" description="PPM-type phosphatase" evidence="2">
    <location>
        <begin position="260"/>
        <end position="477"/>
    </location>
</feature>
<organism evidence="3 4">
    <name type="scientific">Blastococcus aurantiacus</name>
    <dbReference type="NCBI Taxonomy" id="1550231"/>
    <lineage>
        <taxon>Bacteria</taxon>
        <taxon>Bacillati</taxon>
        <taxon>Actinomycetota</taxon>
        <taxon>Actinomycetes</taxon>
        <taxon>Geodermatophilales</taxon>
        <taxon>Geodermatophilaceae</taxon>
        <taxon>Blastococcus</taxon>
    </lineage>
</organism>
<dbReference type="Gene3D" id="3.60.40.10">
    <property type="entry name" value="PPM-type phosphatase domain"/>
    <property type="match status" value="1"/>
</dbReference>
<accession>A0A1G7PD18</accession>
<dbReference type="InterPro" id="IPR036457">
    <property type="entry name" value="PPM-type-like_dom_sf"/>
</dbReference>
<dbReference type="SMART" id="SM00331">
    <property type="entry name" value="PP2C_SIG"/>
    <property type="match status" value="1"/>
</dbReference>
<dbReference type="PANTHER" id="PTHR43156">
    <property type="entry name" value="STAGE II SPORULATION PROTEIN E-RELATED"/>
    <property type="match status" value="1"/>
</dbReference>
<gene>
    <name evidence="3" type="ORF">SAMN05660662_3596</name>
</gene>
<evidence type="ECO:0000259" key="2">
    <source>
        <dbReference type="PROSITE" id="PS51746"/>
    </source>
</evidence>
<dbReference type="RefSeq" id="WP_218122446.1">
    <property type="nucleotide sequence ID" value="NZ_FNBT01000007.1"/>
</dbReference>
<dbReference type="SUPFAM" id="SSF81606">
    <property type="entry name" value="PP2C-like"/>
    <property type="match status" value="1"/>
</dbReference>
<dbReference type="InterPro" id="IPR029016">
    <property type="entry name" value="GAF-like_dom_sf"/>
</dbReference>
<name>A0A1G7PD18_9ACTN</name>
<dbReference type="AlphaFoldDB" id="A0A1G7PD18"/>
<dbReference type="GO" id="GO:0016791">
    <property type="term" value="F:phosphatase activity"/>
    <property type="evidence" value="ECO:0007669"/>
    <property type="project" value="TreeGrafter"/>
</dbReference>
<dbReference type="STRING" id="1550231.SAMN05660662_3596"/>
<dbReference type="InterPro" id="IPR052016">
    <property type="entry name" value="Bact_Sigma-Reg"/>
</dbReference>
<dbReference type="PROSITE" id="PS51746">
    <property type="entry name" value="PPM_2"/>
    <property type="match status" value="1"/>
</dbReference>
<dbReference type="SUPFAM" id="SSF55781">
    <property type="entry name" value="GAF domain-like"/>
    <property type="match status" value="1"/>
</dbReference>
<keyword evidence="1" id="KW-0378">Hydrolase</keyword>
<dbReference type="InterPro" id="IPR001932">
    <property type="entry name" value="PPM-type_phosphatase-like_dom"/>
</dbReference>
<evidence type="ECO:0000313" key="4">
    <source>
        <dbReference type="Proteomes" id="UP000199406"/>
    </source>
</evidence>
<dbReference type="Pfam" id="PF07228">
    <property type="entry name" value="SpoIIE"/>
    <property type="match status" value="1"/>
</dbReference>
<proteinExistence type="predicted"/>
<dbReference type="Proteomes" id="UP000199406">
    <property type="component" value="Unassembled WGS sequence"/>
</dbReference>
<evidence type="ECO:0000313" key="3">
    <source>
        <dbReference type="EMBL" id="SDF84203.1"/>
    </source>
</evidence>
<evidence type="ECO:0000256" key="1">
    <source>
        <dbReference type="ARBA" id="ARBA00022801"/>
    </source>
</evidence>
<keyword evidence="4" id="KW-1185">Reference proteome</keyword>